<dbReference type="InterPro" id="IPR016123">
    <property type="entry name" value="Mog1/PsbP_a/b/a-sand"/>
</dbReference>
<proteinExistence type="predicted"/>
<protein>
    <recommendedName>
        <fullName evidence="1">PsbP C-terminal domain-containing protein</fullName>
    </recommendedName>
</protein>
<name>A0ABP1BAC9_9BRYO</name>
<feature type="domain" description="PsbP C-terminal" evidence="1">
    <location>
        <begin position="193"/>
        <end position="332"/>
    </location>
</feature>
<accession>A0ABP1BAC9</accession>
<reference evidence="2 3" key="1">
    <citation type="submission" date="2024-03" db="EMBL/GenBank/DDBJ databases">
        <authorList>
            <consortium name="ELIXIR-Norway"/>
            <consortium name="Elixir Norway"/>
        </authorList>
    </citation>
    <scope>NUCLEOTIDE SEQUENCE [LARGE SCALE GENOMIC DNA]</scope>
</reference>
<evidence type="ECO:0000259" key="1">
    <source>
        <dbReference type="Pfam" id="PF01789"/>
    </source>
</evidence>
<dbReference type="InterPro" id="IPR002683">
    <property type="entry name" value="PsbP_C"/>
</dbReference>
<dbReference type="Pfam" id="PF01789">
    <property type="entry name" value="PsbP"/>
    <property type="match status" value="1"/>
</dbReference>
<dbReference type="PANTHER" id="PTHR31407:SF20">
    <property type="entry name" value="THYLAKOID LUMENAL 19 KDA PROTEIN, CHLOROPLASTIC"/>
    <property type="match status" value="1"/>
</dbReference>
<sequence length="343" mass="36665">MSSMAQMGAIVVTNSCEIGTGASAGIIKGSSSSVACSSSSSSSSFHLLTNFSPNRICLKRTTSSCSRVSTSCEDIVKKRSSKALVYVVAAAASSSGPETAGEQEEEGGDAAAGKLLEKKKQGTTTTTTTEWVKLGLSSFVAVGAALVLTTQAAPALAEAAAEDNSAFQTYFGTAASASSYGGYGGNTSKKDSAEYIFDVPQGWKERNISKVEKGTNGTDSEFYNPRRKEEKTYLTYLAGFRKLGPRDNVLNNLALSDVNLQDIISSAESIRAEDKTEGGQLYYVYEIDSPVAHELIKVTCTKNKLYSHFVKAPNSEWNRDEPMLRHLHDSFQTVGSNEPLPIF</sequence>
<dbReference type="EMBL" id="OZ023703">
    <property type="protein sequence ID" value="CAK9872191.1"/>
    <property type="molecule type" value="Genomic_DNA"/>
</dbReference>
<evidence type="ECO:0000313" key="2">
    <source>
        <dbReference type="EMBL" id="CAK9872191.1"/>
    </source>
</evidence>
<gene>
    <name evidence="2" type="ORF">CSSPJE1EN2_LOCUS14788</name>
</gene>
<dbReference type="SUPFAM" id="SSF55724">
    <property type="entry name" value="Mog1p/PsbP-like"/>
    <property type="match status" value="1"/>
</dbReference>
<dbReference type="Gene3D" id="3.40.1000.10">
    <property type="entry name" value="Mog1/PsbP, alpha/beta/alpha sandwich"/>
    <property type="match status" value="1"/>
</dbReference>
<dbReference type="Proteomes" id="UP001497522">
    <property type="component" value="Chromosome 2"/>
</dbReference>
<organism evidence="2 3">
    <name type="scientific">Sphagnum jensenii</name>
    <dbReference type="NCBI Taxonomy" id="128206"/>
    <lineage>
        <taxon>Eukaryota</taxon>
        <taxon>Viridiplantae</taxon>
        <taxon>Streptophyta</taxon>
        <taxon>Embryophyta</taxon>
        <taxon>Bryophyta</taxon>
        <taxon>Sphagnophytina</taxon>
        <taxon>Sphagnopsida</taxon>
        <taxon>Sphagnales</taxon>
        <taxon>Sphagnaceae</taxon>
        <taxon>Sphagnum</taxon>
    </lineage>
</organism>
<keyword evidence="3" id="KW-1185">Reference proteome</keyword>
<evidence type="ECO:0000313" key="3">
    <source>
        <dbReference type="Proteomes" id="UP001497522"/>
    </source>
</evidence>
<dbReference type="PANTHER" id="PTHR31407">
    <property type="match status" value="1"/>
</dbReference>